<reference evidence="2 3" key="1">
    <citation type="submission" date="2015-11" db="EMBL/GenBank/DDBJ databases">
        <title>Genomic analysis of 38 Legionella species identifies large and diverse effector repertoires.</title>
        <authorList>
            <person name="Burstein D."/>
            <person name="Amaro F."/>
            <person name="Zusman T."/>
            <person name="Lifshitz Z."/>
            <person name="Cohen O."/>
            <person name="Gilbert J.A."/>
            <person name="Pupko T."/>
            <person name="Shuman H.A."/>
            <person name="Segal G."/>
        </authorList>
    </citation>
    <scope>NUCLEOTIDE SEQUENCE [LARGE SCALE GENOMIC DNA]</scope>
    <source>
        <strain evidence="2 3">CDC#1442-AUS-E</strain>
    </source>
</reference>
<comment type="caution">
    <text evidence="2">The sequence shown here is derived from an EMBL/GenBank/DDBJ whole genome shotgun (WGS) entry which is preliminary data.</text>
</comment>
<protein>
    <submittedName>
        <fullName evidence="2">Uncharacterized protein</fullName>
    </submittedName>
</protein>
<proteinExistence type="predicted"/>
<evidence type="ECO:0000313" key="3">
    <source>
        <dbReference type="Proteomes" id="UP000054618"/>
    </source>
</evidence>
<feature type="transmembrane region" description="Helical" evidence="1">
    <location>
        <begin position="335"/>
        <end position="357"/>
    </location>
</feature>
<feature type="transmembrane region" description="Helical" evidence="1">
    <location>
        <begin position="288"/>
        <end position="310"/>
    </location>
</feature>
<evidence type="ECO:0000256" key="1">
    <source>
        <dbReference type="SAM" id="Phobius"/>
    </source>
</evidence>
<dbReference type="Proteomes" id="UP000054618">
    <property type="component" value="Unassembled WGS sequence"/>
</dbReference>
<evidence type="ECO:0000313" key="2">
    <source>
        <dbReference type="EMBL" id="KTD51666.1"/>
    </source>
</evidence>
<gene>
    <name evidence="2" type="ORF">Lqui_0510</name>
</gene>
<keyword evidence="1" id="KW-1133">Transmembrane helix</keyword>
<keyword evidence="1" id="KW-0812">Transmembrane</keyword>
<dbReference type="EMBL" id="LNYS01000006">
    <property type="protein sequence ID" value="KTD51666.1"/>
    <property type="molecule type" value="Genomic_DNA"/>
</dbReference>
<sequence>MPQESDEQITTIENGSSYNTFNTPTSSRNYFGRLKQYASTLNLTNCLPASDTLKSYVPSWSSVAYGSAAILTTLPFLPYCFTSRPQAISEEWWDSKSRTDKWFLIINAIIFMSIGTGTRTRYYHEMVDNLKKILGSYFGSLSGFSYRTAILLISAISAMPAAALGYFGAIWAGTIAAIFSSLSSFANTCALRIVFIPNFIQTIKNWFDEDRIFQKELAYQLSCIKPESLSAINSWITEEFSNKELDEQLVKIIVKRIYQQELAVLDVGESHFYKPGVLARAMDCFKSCIPAGVSGFFSISFFLLISQAGFDGFKLFCQALSERCTVDDLKYIVKLSVSFIPGLTAAIVAFMSSNNFFQQIIKDVYRHISNKPRDVIKVLVIAGCCLITAVALYNAAKSIADKPNLYQIKTEAETFEQLMYLHSFLTGNYSVGLILDLGACLKLAGLTETQNNTPDVKAVVHWLNRKELSSASVSNIREHGFFSQSRTKQLSTADVEMQPVAACNLTGPLQR</sequence>
<name>A0A0W0Y4T4_9GAMM</name>
<dbReference type="AlphaFoldDB" id="A0A0W0Y4T4"/>
<dbReference type="RefSeq" id="WP_058506627.1">
    <property type="nucleotide sequence ID" value="NZ_CAAAIK010000002.1"/>
</dbReference>
<keyword evidence="3" id="KW-1185">Reference proteome</keyword>
<keyword evidence="1" id="KW-0472">Membrane</keyword>
<feature type="transmembrane region" description="Helical" evidence="1">
    <location>
        <begin position="378"/>
        <end position="396"/>
    </location>
</feature>
<dbReference type="OrthoDB" id="5651550at2"/>
<feature type="transmembrane region" description="Helical" evidence="1">
    <location>
        <begin position="144"/>
        <end position="172"/>
    </location>
</feature>
<accession>A0A0W0Y4T4</accession>
<organism evidence="2 3">
    <name type="scientific">Legionella quinlivanii</name>
    <dbReference type="NCBI Taxonomy" id="45073"/>
    <lineage>
        <taxon>Bacteria</taxon>
        <taxon>Pseudomonadati</taxon>
        <taxon>Pseudomonadota</taxon>
        <taxon>Gammaproteobacteria</taxon>
        <taxon>Legionellales</taxon>
        <taxon>Legionellaceae</taxon>
        <taxon>Legionella</taxon>
    </lineage>
</organism>
<dbReference type="PATRIC" id="fig|45073.5.peg.541"/>
<feature type="transmembrane region" description="Helical" evidence="1">
    <location>
        <begin position="63"/>
        <end position="81"/>
    </location>
</feature>
<feature type="transmembrane region" description="Helical" evidence="1">
    <location>
        <begin position="102"/>
        <end position="124"/>
    </location>
</feature>